<evidence type="ECO:0000313" key="2">
    <source>
        <dbReference type="Proteomes" id="UP000018949"/>
    </source>
</evidence>
<protein>
    <submittedName>
        <fullName evidence="1">Uncharacterized protein</fullName>
    </submittedName>
</protein>
<evidence type="ECO:0000313" key="1">
    <source>
        <dbReference type="EMBL" id="GAE47659.1"/>
    </source>
</evidence>
<gene>
    <name evidence="1" type="ORF">JCM21738_4664</name>
</gene>
<accession>W4RVH5</accession>
<organism evidence="1 2">
    <name type="scientific">Mesobacillus boroniphilus JCM 21738</name>
    <dbReference type="NCBI Taxonomy" id="1294265"/>
    <lineage>
        <taxon>Bacteria</taxon>
        <taxon>Bacillati</taxon>
        <taxon>Bacillota</taxon>
        <taxon>Bacilli</taxon>
        <taxon>Bacillales</taxon>
        <taxon>Bacillaceae</taxon>
        <taxon>Mesobacillus</taxon>
    </lineage>
</organism>
<dbReference type="AlphaFoldDB" id="W4RVH5"/>
<sequence length="64" mass="7479">MIHTKRLNFIEDHLIFDHQLESSLLNSINRRLFPLKGAKRKLLRFPLLLIPIISFSLKPTLITG</sequence>
<dbReference type="EMBL" id="BAUW01000089">
    <property type="protein sequence ID" value="GAE47659.1"/>
    <property type="molecule type" value="Genomic_DNA"/>
</dbReference>
<dbReference type="Proteomes" id="UP000018949">
    <property type="component" value="Unassembled WGS sequence"/>
</dbReference>
<comment type="caution">
    <text evidence="1">The sequence shown here is derived from an EMBL/GenBank/DDBJ whole genome shotgun (WGS) entry which is preliminary data.</text>
</comment>
<reference evidence="1 2" key="1">
    <citation type="submission" date="2013-12" db="EMBL/GenBank/DDBJ databases">
        <title>NBRP : Genome information of microbial organism related human and environment.</title>
        <authorList>
            <person name="Hattori M."/>
            <person name="Oshima K."/>
            <person name="Inaba H."/>
            <person name="Suda W."/>
            <person name="Sakamoto M."/>
            <person name="Iino T."/>
            <person name="Kitahara M."/>
            <person name="Oshida Y."/>
            <person name="Iida T."/>
            <person name="Kudo T."/>
            <person name="Itoh T."/>
            <person name="Ahmed I."/>
            <person name="Ohkuma M."/>
        </authorList>
    </citation>
    <scope>NUCLEOTIDE SEQUENCE [LARGE SCALE GENOMIC DNA]</scope>
    <source>
        <strain evidence="1 2">JCM 21738</strain>
    </source>
</reference>
<name>W4RVH5_9BACI</name>
<keyword evidence="2" id="KW-1185">Reference proteome</keyword>
<proteinExistence type="predicted"/>